<dbReference type="eggNOG" id="COG0392">
    <property type="taxonomic scope" value="Bacteria"/>
</dbReference>
<proteinExistence type="predicted"/>
<keyword evidence="5 6" id="KW-0472">Membrane</keyword>
<feature type="transmembrane region" description="Helical" evidence="6">
    <location>
        <begin position="134"/>
        <end position="151"/>
    </location>
</feature>
<dbReference type="OrthoDB" id="9786506at2"/>
<organism evidence="7 8">
    <name type="scientific">Frankia casuarinae (strain DSM 45818 / CECT 9043 / HFP020203 / CcI3)</name>
    <dbReference type="NCBI Taxonomy" id="106370"/>
    <lineage>
        <taxon>Bacteria</taxon>
        <taxon>Bacillati</taxon>
        <taxon>Actinomycetota</taxon>
        <taxon>Actinomycetes</taxon>
        <taxon>Frankiales</taxon>
        <taxon>Frankiaceae</taxon>
        <taxon>Frankia</taxon>
    </lineage>
</organism>
<dbReference type="AlphaFoldDB" id="Q2J9J0"/>
<gene>
    <name evidence="7" type="ordered locus">Francci3_2691</name>
</gene>
<evidence type="ECO:0000313" key="8">
    <source>
        <dbReference type="Proteomes" id="UP000001937"/>
    </source>
</evidence>
<evidence type="ECO:0000256" key="4">
    <source>
        <dbReference type="ARBA" id="ARBA00022989"/>
    </source>
</evidence>
<dbReference type="PANTHER" id="PTHR39087:SF2">
    <property type="entry name" value="UPF0104 MEMBRANE PROTEIN MJ1595"/>
    <property type="match status" value="1"/>
</dbReference>
<evidence type="ECO:0000256" key="1">
    <source>
        <dbReference type="ARBA" id="ARBA00004651"/>
    </source>
</evidence>
<accession>Q2J9J0</accession>
<keyword evidence="8" id="KW-1185">Reference proteome</keyword>
<feature type="transmembrane region" description="Helical" evidence="6">
    <location>
        <begin position="54"/>
        <end position="76"/>
    </location>
</feature>
<keyword evidence="3 6" id="KW-0812">Transmembrane</keyword>
<protein>
    <recommendedName>
        <fullName evidence="9">Flippase-like domain-containing protein</fullName>
    </recommendedName>
</protein>
<dbReference type="RefSeq" id="WP_011437087.1">
    <property type="nucleotide sequence ID" value="NC_007777.1"/>
</dbReference>
<keyword evidence="4 6" id="KW-1133">Transmembrane helix</keyword>
<feature type="transmembrane region" description="Helical" evidence="6">
    <location>
        <begin position="209"/>
        <end position="230"/>
    </location>
</feature>
<evidence type="ECO:0000256" key="2">
    <source>
        <dbReference type="ARBA" id="ARBA00022475"/>
    </source>
</evidence>
<dbReference type="STRING" id="106370.Francci3_2691"/>
<reference evidence="7" key="2">
    <citation type="journal article" date="2007" name="Genome Res.">
        <title>Genome characteristics of facultatively symbiotic Frankia sp. strains reflect host range and host plant biogeography.</title>
        <authorList>
            <person name="Normand P."/>
            <person name="Lapierre P."/>
            <person name="Tisa L.S."/>
            <person name="Gogarten J.P."/>
            <person name="Alloisio N."/>
            <person name="Bagnarol E."/>
            <person name="Bassi C.A."/>
            <person name="Berry A.M."/>
            <person name="Bickhart D.M."/>
            <person name="Choisne N."/>
            <person name="Couloux A."/>
            <person name="Cournoyer B."/>
            <person name="Cruveiller S."/>
            <person name="Daubin V."/>
            <person name="Demange N."/>
            <person name="Francino M.P."/>
            <person name="Goltsman E."/>
            <person name="Huang Y."/>
            <person name="Kopp O.R."/>
            <person name="Labarre L."/>
            <person name="Lapidus A."/>
            <person name="Lavire C."/>
            <person name="Marechal J."/>
            <person name="Martinez M."/>
            <person name="Mastronunzio J.E."/>
            <person name="Mullin B.C."/>
            <person name="Niemann J."/>
            <person name="Pujic P."/>
            <person name="Rawnsley T."/>
            <person name="Rouy Z."/>
            <person name="Schenowitz C."/>
            <person name="Sellstedt A."/>
            <person name="Tavares F."/>
            <person name="Tomkins J.P."/>
            <person name="Vallenet D."/>
            <person name="Valverde C."/>
            <person name="Wall L.G."/>
            <person name="Wang Y."/>
            <person name="Medigue C."/>
            <person name="Benson D.R."/>
        </authorList>
    </citation>
    <scope>NUCLEOTIDE SEQUENCE [LARGE SCALE GENOMIC DNA]</scope>
    <source>
        <strain evidence="7">CcI3</strain>
    </source>
</reference>
<evidence type="ECO:0000256" key="5">
    <source>
        <dbReference type="ARBA" id="ARBA00023136"/>
    </source>
</evidence>
<dbReference type="Proteomes" id="UP000001937">
    <property type="component" value="Chromosome"/>
</dbReference>
<dbReference type="KEGG" id="fra:Francci3_2691"/>
<name>Q2J9J0_FRACC</name>
<feature type="transmembrane region" description="Helical" evidence="6">
    <location>
        <begin position="157"/>
        <end position="179"/>
    </location>
</feature>
<evidence type="ECO:0008006" key="9">
    <source>
        <dbReference type="Google" id="ProtNLM"/>
    </source>
</evidence>
<keyword evidence="2" id="KW-1003">Cell membrane</keyword>
<comment type="subcellular location">
    <subcellularLocation>
        <location evidence="1">Cell membrane</location>
        <topology evidence="1">Multi-pass membrane protein</topology>
    </subcellularLocation>
</comment>
<sequence length="335" mass="36606">MVTFRIGAGALRRLELAFKIVCLSGIAIALVWFLRGLDVTTFRESIEDASPVPLLLAFGTNLLVQYLRAAGWRAMLAPRHGISLRRLVRLELTAQAASTISPAQGGEIVRAWMLKRDCGVPASTSGALLVLEKLFGSLAMVVLVVGTPWLIPGLPWWVIVAPFLFGAVICVLLLVLVLFARHPRDAQQSTFVQRVADGMYVLRNPRRMLVIFSFAVLGELVDLVAVILVIHALDIHLSLAESVLVLFLIDLMNLIPAGPGQFGSFEIAAVSAVELFPVRPEPALAFALLFHLQQQIPQLVIGLPFLVRVPFGRIRREPVGTRDDEFSVASPEGQS</sequence>
<dbReference type="Pfam" id="PF03706">
    <property type="entry name" value="LPG_synthase_TM"/>
    <property type="match status" value="1"/>
</dbReference>
<evidence type="ECO:0000313" key="7">
    <source>
        <dbReference type="EMBL" id="ABD12052.1"/>
    </source>
</evidence>
<feature type="transmembrane region" description="Helical" evidence="6">
    <location>
        <begin position="16"/>
        <end position="34"/>
    </location>
</feature>
<dbReference type="NCBIfam" id="TIGR00374">
    <property type="entry name" value="flippase-like domain"/>
    <property type="match status" value="1"/>
</dbReference>
<dbReference type="GO" id="GO:0005886">
    <property type="term" value="C:plasma membrane"/>
    <property type="evidence" value="ECO:0007669"/>
    <property type="project" value="UniProtKB-SubCell"/>
</dbReference>
<reference evidence="7" key="1">
    <citation type="submission" date="2006-01" db="EMBL/GenBank/DDBJ databases">
        <authorList>
            <consortium name="US DOE Joint Genome Institute"/>
            <person name="Copeland A."/>
            <person name="Lucas S."/>
            <person name="Lapidus A."/>
            <person name="Barry K."/>
            <person name="Detter J.C."/>
            <person name="Glavina T."/>
            <person name="Hammon N."/>
            <person name="Israni S."/>
            <person name="Pitluck S."/>
            <person name="Goltsman E."/>
            <person name="Martinez M."/>
            <person name="Schmutz J."/>
            <person name="Larimer F."/>
            <person name="Land M."/>
            <person name="Kyrpides N."/>
            <person name="Lykidis A."/>
            <person name="Francino P."/>
            <person name="Benson D.R."/>
            <person name="Huang Y."/>
            <person name="Mastronunzio J."/>
            <person name="Bickhart D."/>
            <person name="Niemann J."/>
            <person name="Rawnsley T."/>
            <person name="Tisa L.S."/>
            <person name="Richardson P."/>
        </authorList>
    </citation>
    <scope>NUCLEOTIDE SEQUENCE</scope>
    <source>
        <strain evidence="7">CcI3</strain>
    </source>
</reference>
<dbReference type="HOGENOM" id="CLU_828342_0_0_11"/>
<dbReference type="InterPro" id="IPR022791">
    <property type="entry name" value="L-PG_synthase/AglD"/>
</dbReference>
<dbReference type="PANTHER" id="PTHR39087">
    <property type="entry name" value="UPF0104 MEMBRANE PROTEIN MJ1595"/>
    <property type="match status" value="1"/>
</dbReference>
<dbReference type="EMBL" id="CP000249">
    <property type="protein sequence ID" value="ABD12052.1"/>
    <property type="molecule type" value="Genomic_DNA"/>
</dbReference>
<evidence type="ECO:0000256" key="6">
    <source>
        <dbReference type="SAM" id="Phobius"/>
    </source>
</evidence>
<evidence type="ECO:0000256" key="3">
    <source>
        <dbReference type="ARBA" id="ARBA00022692"/>
    </source>
</evidence>